<evidence type="ECO:0000313" key="11">
    <source>
        <dbReference type="Proteomes" id="UP000595859"/>
    </source>
</evidence>
<dbReference type="HAMAP" id="MF_00489">
    <property type="entry name" value="UPF0178"/>
    <property type="match status" value="1"/>
</dbReference>
<dbReference type="EMBL" id="AAXKXX010000015">
    <property type="protein sequence ID" value="EGQ4385312.1"/>
    <property type="molecule type" value="Genomic_DNA"/>
</dbReference>
<evidence type="ECO:0000313" key="8">
    <source>
        <dbReference type="Proteomes" id="UP000246351"/>
    </source>
</evidence>
<dbReference type="STRING" id="937773.SPSINT_0391"/>
<dbReference type="EMBL" id="QQPC01000014">
    <property type="protein sequence ID" value="REA83286.1"/>
    <property type="molecule type" value="Genomic_DNA"/>
</dbReference>
<sequence length="148" mass="17198">MRILIDGDACPVVDSIVRITAETGIFVYLFRTYSHFTVHDFPSHVEVKYIDGGRDAVDFMLLQHAKANDIVVTQDYGLASLVLEKVKHVLHHNGHIYTSENIDRLLAQRYYHQQARRKTKRHHKGPPAFDQKQRLDFETSFRHCIQSP</sequence>
<evidence type="ECO:0000313" key="9">
    <source>
        <dbReference type="Proteomes" id="UP000246800"/>
    </source>
</evidence>
<keyword evidence="12" id="KW-1185">Reference proteome</keyword>
<reference evidence="3 12" key="4">
    <citation type="submission" date="2018-11" db="EMBL/GenBank/DDBJ databases">
        <authorList>
            <consortium name="Veterinary Laboratory Investigation and Response Network"/>
        </authorList>
    </citation>
    <scope>NUCLEOTIDE SEQUENCE [LARGE SCALE GENOMIC DNA]</scope>
    <source>
        <strain evidence="3 12">SPSE-18-VL-LA-PA-Ryan-0021</strain>
    </source>
</reference>
<evidence type="ECO:0000256" key="1">
    <source>
        <dbReference type="ARBA" id="ARBA00008522"/>
    </source>
</evidence>
<dbReference type="eggNOG" id="COG1671">
    <property type="taxonomic scope" value="Bacteria"/>
</dbReference>
<protein>
    <recommendedName>
        <fullName evidence="2">UPF0178 protein DD902_01805</fullName>
    </recommendedName>
</protein>
<dbReference type="Proteomes" id="UP000246800">
    <property type="component" value="Unassembled WGS sequence"/>
</dbReference>
<dbReference type="OrthoDB" id="9798918at2"/>
<dbReference type="GeneID" id="93824536"/>
<reference evidence="6 11" key="5">
    <citation type="submission" date="2020-12" db="EMBL/GenBank/DDBJ databases">
        <title>Whole genome sequencing and de novo assembly of Staphylococcus pseudintermedius: a novel pangenome approach to unravel pathogenesis of canine pyoderma.</title>
        <authorList>
            <person name="Ferrer L."/>
            <person name="Perez D."/>
            <person name="Fonticoba R."/>
            <person name="Vines J."/>
            <person name="Fabregas N."/>
            <person name="Madronero S."/>
            <person name="Meroni G."/>
            <person name="Martino P."/>
            <person name="Martinez S."/>
            <person name="Cusco A."/>
            <person name="Migura L."/>
            <person name="Francino O."/>
        </authorList>
    </citation>
    <scope>NUCLEOTIDE SEQUENCE [LARGE SCALE GENOMIC DNA]</scope>
    <source>
        <strain evidence="6 11">HSP080</strain>
    </source>
</reference>
<dbReference type="EMBL" id="QEIT01000010">
    <property type="protein sequence ID" value="PWZ76771.1"/>
    <property type="molecule type" value="Genomic_DNA"/>
</dbReference>
<dbReference type="Proteomes" id="UP000600220">
    <property type="component" value="Unassembled WGS sequence"/>
</dbReference>
<dbReference type="PANTHER" id="PTHR35146:SF1">
    <property type="entry name" value="UPF0178 PROTEIN YAII"/>
    <property type="match status" value="1"/>
</dbReference>
<evidence type="ECO:0000313" key="3">
    <source>
        <dbReference type="EMBL" id="EGQ4385312.1"/>
    </source>
</evidence>
<organism evidence="7 10">
    <name type="scientific">Staphylococcus pseudintermedius</name>
    <dbReference type="NCBI Taxonomy" id="283734"/>
    <lineage>
        <taxon>Bacteria</taxon>
        <taxon>Bacillati</taxon>
        <taxon>Bacillota</taxon>
        <taxon>Bacilli</taxon>
        <taxon>Bacillales</taxon>
        <taxon>Staphylococcaceae</taxon>
        <taxon>Staphylococcus</taxon>
        <taxon>Staphylococcus intermedius group</taxon>
    </lineage>
</organism>
<dbReference type="EMBL" id="CP066884">
    <property type="protein sequence ID" value="QQM97760.1"/>
    <property type="molecule type" value="Genomic_DNA"/>
</dbReference>
<evidence type="ECO:0000313" key="5">
    <source>
        <dbReference type="EMBL" id="PWZ99267.1"/>
    </source>
</evidence>
<dbReference type="NCBIfam" id="NF001095">
    <property type="entry name" value="PRK00124.1"/>
    <property type="match status" value="1"/>
</dbReference>
<evidence type="ECO:0000313" key="6">
    <source>
        <dbReference type="EMBL" id="QQM97760.1"/>
    </source>
</evidence>
<dbReference type="OMA" id="CPVKDEI"/>
<name>A0A166MSI3_STAPS</name>
<accession>A0A166MSI3</accession>
<dbReference type="AlphaFoldDB" id="A0A166MSI3"/>
<comment type="similarity">
    <text evidence="1 2">Belongs to the UPF0178 family.</text>
</comment>
<evidence type="ECO:0000313" key="7">
    <source>
        <dbReference type="EMBL" id="REA83286.1"/>
    </source>
</evidence>
<reference evidence="8 9" key="1">
    <citation type="journal article" date="2018" name="Vet. Microbiol.">
        <title>Clonal diversity and geographic distribution of methicillin-resistant Staphylococcus pseudintermedius from Australian animals: Discovery of novel sequence types.</title>
        <authorList>
            <person name="Worthing K.A."/>
            <person name="Abraham S."/>
            <person name="Coombs G.W."/>
            <person name="Pang S."/>
            <person name="Saputra S."/>
            <person name="Jordan D."/>
            <person name="Trott D.J."/>
            <person name="Norris J.M."/>
        </authorList>
    </citation>
    <scope>NUCLEOTIDE SEQUENCE [LARGE SCALE GENOMIC DNA]</scope>
    <source>
        <strain evidence="4 9">ST525 1</strain>
        <strain evidence="5 8">ST71 3</strain>
    </source>
</reference>
<dbReference type="Pfam" id="PF02639">
    <property type="entry name" value="DUF188"/>
    <property type="match status" value="1"/>
</dbReference>
<dbReference type="InterPro" id="IPR003791">
    <property type="entry name" value="UPF0178"/>
</dbReference>
<reference evidence="7" key="2">
    <citation type="journal article" date="2018" name="Vet. Microbiol.">
        <title>Methicillin-resistant staphylococci amongst veterinary personnel, personnel-owned pets, patients and the hospital environment of two small animal veterinary hospitals.</title>
        <authorList>
            <person name="Worthing K.A."/>
            <person name="Brown J."/>
            <person name="Gerber L."/>
            <person name="Abraham S."/>
            <person name="Trott D."/>
            <person name="Norris J.M."/>
        </authorList>
    </citation>
    <scope>NUCLEOTIDE SEQUENCE</scope>
    <source>
        <strain evidence="7">ST496-2</strain>
    </source>
</reference>
<dbReference type="Proteomes" id="UP000256409">
    <property type="component" value="Unassembled WGS sequence"/>
</dbReference>
<evidence type="ECO:0000256" key="2">
    <source>
        <dbReference type="HAMAP-Rule" id="MF_00489"/>
    </source>
</evidence>
<dbReference type="EMBL" id="QEIV01000289">
    <property type="protein sequence ID" value="PWZ99267.1"/>
    <property type="molecule type" value="Genomic_DNA"/>
</dbReference>
<evidence type="ECO:0000313" key="10">
    <source>
        <dbReference type="Proteomes" id="UP000256409"/>
    </source>
</evidence>
<dbReference type="Proteomes" id="UP000246351">
    <property type="component" value="Unassembled WGS sequence"/>
</dbReference>
<reference evidence="10" key="3">
    <citation type="journal article" date="2018" name="Vet. Microbiol.">
        <title>Molecular epidemiology of methicillin-resistant staphylococci amongst veterinary personnel, personnel-owned pets, patients and the hospital environment of two companion animal veterinary hospitals.</title>
        <authorList>
            <person name="Worthing K.A."/>
            <person name="Brown J."/>
            <person name="Gerber L."/>
            <person name="Abraham S."/>
            <person name="Trott D."/>
            <person name="Norris J.M."/>
        </authorList>
    </citation>
    <scope>NUCLEOTIDE SEQUENCE [LARGE SCALE GENOMIC DNA]</scope>
    <source>
        <strain evidence="10">ST496-2</strain>
    </source>
</reference>
<proteinExistence type="inferred from homology"/>
<gene>
    <name evidence="4" type="ORF">DD902_01805</name>
    <name evidence="5" type="ORF">DD924_03600</name>
    <name evidence="7" type="ORF">DV961_03060</name>
    <name evidence="3" type="ORF">EGV54_09430</name>
    <name evidence="6" type="ORF">JGZ15_09835</name>
</gene>
<dbReference type="RefSeq" id="WP_014614578.1">
    <property type="nucleotide sequence ID" value="NZ_AP019372.1"/>
</dbReference>
<dbReference type="Proteomes" id="UP000595859">
    <property type="component" value="Chromosome"/>
</dbReference>
<evidence type="ECO:0000313" key="12">
    <source>
        <dbReference type="Proteomes" id="UP000600220"/>
    </source>
</evidence>
<dbReference type="PANTHER" id="PTHR35146">
    <property type="entry name" value="UPF0178 PROTEIN YAII"/>
    <property type="match status" value="1"/>
</dbReference>
<evidence type="ECO:0000313" key="4">
    <source>
        <dbReference type="EMBL" id="PWZ76771.1"/>
    </source>
</evidence>